<dbReference type="Proteomes" id="UP000262969">
    <property type="component" value="Unassembled WGS sequence"/>
</dbReference>
<dbReference type="Gene3D" id="3.40.47.40">
    <property type="entry name" value="Stage V sporulation protein AD"/>
    <property type="match status" value="1"/>
</dbReference>
<dbReference type="EMBL" id="DPVV01000446">
    <property type="protein sequence ID" value="HCL03370.1"/>
    <property type="molecule type" value="Genomic_DNA"/>
</dbReference>
<dbReference type="InterPro" id="IPR016039">
    <property type="entry name" value="Thiolase-like"/>
</dbReference>
<organism evidence="1 2">
    <name type="scientific">Lachnoclostridium phytofermentans</name>
    <dbReference type="NCBI Taxonomy" id="66219"/>
    <lineage>
        <taxon>Bacteria</taxon>
        <taxon>Bacillati</taxon>
        <taxon>Bacillota</taxon>
        <taxon>Clostridia</taxon>
        <taxon>Lachnospirales</taxon>
        <taxon>Lachnospiraceae</taxon>
    </lineage>
</organism>
<protein>
    <submittedName>
        <fullName evidence="1">Stage V sporulation protein AD</fullName>
    </submittedName>
</protein>
<dbReference type="Pfam" id="PF07451">
    <property type="entry name" value="SpoVAD"/>
    <property type="match status" value="1"/>
</dbReference>
<comment type="caution">
    <text evidence="1">The sequence shown here is derived from an EMBL/GenBank/DDBJ whole genome shotgun (WGS) entry which is preliminary data.</text>
</comment>
<dbReference type="PROSITE" id="PS51257">
    <property type="entry name" value="PROKAR_LIPOPROTEIN"/>
    <property type="match status" value="1"/>
</dbReference>
<accession>A0A3D2X8A7</accession>
<evidence type="ECO:0000313" key="2">
    <source>
        <dbReference type="Proteomes" id="UP000262969"/>
    </source>
</evidence>
<evidence type="ECO:0000313" key="1">
    <source>
        <dbReference type="EMBL" id="HCL03370.1"/>
    </source>
</evidence>
<reference evidence="1 2" key="1">
    <citation type="journal article" date="2018" name="Nat. Biotechnol.">
        <title>A standardized bacterial taxonomy based on genome phylogeny substantially revises the tree of life.</title>
        <authorList>
            <person name="Parks D.H."/>
            <person name="Chuvochina M."/>
            <person name="Waite D.W."/>
            <person name="Rinke C."/>
            <person name="Skarshewski A."/>
            <person name="Chaumeil P.A."/>
            <person name="Hugenholtz P."/>
        </authorList>
    </citation>
    <scope>NUCLEOTIDE SEQUENCE [LARGE SCALE GENOMIC DNA]</scope>
    <source>
        <strain evidence="1">UBA11728</strain>
    </source>
</reference>
<dbReference type="InterPro" id="IPR038369">
    <property type="entry name" value="SpoVAD_sf"/>
</dbReference>
<sequence length="355" mass="37999">MTQTTAKQSKMVGKQSIQFSNPPAIIGCASVAGQKEGEGPLGAFFNVIEEDPMFGQNTWEEAESKMLGMAVDVAIHNAGLKKSDIRYLVGGDLLGQLIATSFGIENFEIPLLGVYGACSTMGESIVVASMIIDGGFADRTLAITSSHFAGAEKQFRFPLGYGNQRPKAASWTVTGSGAVILGHEPEKDSEFAKQFSPVMIKVKGVTIGKIVDYGIKDSLNMGACMAPAACETIAQNLKDFKIQPDYYDRIITGDLGMIGKDILIDLLKEKGYDISNNHMDCGIEIYDPEAQDTHAGGSGCGCSAITLTGYILQKLRKRDWNRVLFVPTGALLSTVSYNEGQSVPGIAHAVMLESC</sequence>
<proteinExistence type="predicted"/>
<dbReference type="NCBIfam" id="TIGR02845">
    <property type="entry name" value="spore_V_AD"/>
    <property type="match status" value="1"/>
</dbReference>
<gene>
    <name evidence="1" type="primary">spoVAD</name>
    <name evidence="1" type="ORF">DHW61_13350</name>
</gene>
<name>A0A3D2X8A7_9FIRM</name>
<dbReference type="PIRSF" id="PIRSF011570">
    <property type="entry name" value="SpoVAD"/>
    <property type="match status" value="1"/>
</dbReference>
<dbReference type="GO" id="GO:0016746">
    <property type="term" value="F:acyltransferase activity"/>
    <property type="evidence" value="ECO:0007669"/>
    <property type="project" value="InterPro"/>
</dbReference>
<dbReference type="SUPFAM" id="SSF53901">
    <property type="entry name" value="Thiolase-like"/>
    <property type="match status" value="1"/>
</dbReference>
<dbReference type="AlphaFoldDB" id="A0A3D2X8A7"/>
<dbReference type="NCBIfam" id="NF006160">
    <property type="entry name" value="PRK08304.1"/>
    <property type="match status" value="1"/>
</dbReference>
<dbReference type="InterPro" id="IPR010894">
    <property type="entry name" value="SpoVAD"/>
</dbReference>